<dbReference type="InterPro" id="IPR050884">
    <property type="entry name" value="CNP_phosphodiesterase-III"/>
</dbReference>
<gene>
    <name evidence="6" type="ORF">A0U92_16885</name>
</gene>
<evidence type="ECO:0000256" key="1">
    <source>
        <dbReference type="ARBA" id="ARBA00022723"/>
    </source>
</evidence>
<dbReference type="EMBL" id="CP014692">
    <property type="protein sequence ID" value="AQS86601.1"/>
    <property type="molecule type" value="Genomic_DNA"/>
</dbReference>
<dbReference type="AlphaFoldDB" id="A0A1U9KLC2"/>
<keyword evidence="2" id="KW-0378">Hydrolase</keyword>
<evidence type="ECO:0000256" key="3">
    <source>
        <dbReference type="ARBA" id="ARBA00023004"/>
    </source>
</evidence>
<protein>
    <recommendedName>
        <fullName evidence="5">Calcineurin-like phosphoesterase domain-containing protein</fullName>
    </recommendedName>
</protein>
<dbReference type="KEGG" id="aace:A0U92_16885"/>
<evidence type="ECO:0000256" key="4">
    <source>
        <dbReference type="ARBA" id="ARBA00025742"/>
    </source>
</evidence>
<accession>A0A1U9KLC2</accession>
<dbReference type="InterPro" id="IPR029052">
    <property type="entry name" value="Metallo-depent_PP-like"/>
</dbReference>
<organism evidence="6 7">
    <name type="scientific">Acetobacter aceti</name>
    <dbReference type="NCBI Taxonomy" id="435"/>
    <lineage>
        <taxon>Bacteria</taxon>
        <taxon>Pseudomonadati</taxon>
        <taxon>Pseudomonadota</taxon>
        <taxon>Alphaproteobacteria</taxon>
        <taxon>Acetobacterales</taxon>
        <taxon>Acetobacteraceae</taxon>
        <taxon>Acetobacter</taxon>
        <taxon>Acetobacter subgen. Acetobacter</taxon>
    </lineage>
</organism>
<evidence type="ECO:0000256" key="2">
    <source>
        <dbReference type="ARBA" id="ARBA00022801"/>
    </source>
</evidence>
<dbReference type="Gene3D" id="3.60.21.10">
    <property type="match status" value="1"/>
</dbReference>
<feature type="domain" description="Calcineurin-like phosphoesterase" evidence="5">
    <location>
        <begin position="35"/>
        <end position="208"/>
    </location>
</feature>
<dbReference type="PANTHER" id="PTHR42988:SF2">
    <property type="entry name" value="CYCLIC NUCLEOTIDE PHOSPHODIESTERASE CBUA0032-RELATED"/>
    <property type="match status" value="1"/>
</dbReference>
<dbReference type="Pfam" id="PF00149">
    <property type="entry name" value="Metallophos"/>
    <property type="match status" value="1"/>
</dbReference>
<comment type="similarity">
    <text evidence="4">Belongs to the cyclic nucleotide phosphodiesterase class-III family.</text>
</comment>
<name>A0A1U9KLC2_ACEAC</name>
<evidence type="ECO:0000259" key="5">
    <source>
        <dbReference type="Pfam" id="PF00149"/>
    </source>
</evidence>
<dbReference type="InterPro" id="IPR004843">
    <property type="entry name" value="Calcineurin-like_PHP"/>
</dbReference>
<dbReference type="GO" id="GO:0016787">
    <property type="term" value="F:hydrolase activity"/>
    <property type="evidence" value="ECO:0007669"/>
    <property type="project" value="UniProtKB-KW"/>
</dbReference>
<dbReference type="GO" id="GO:0046872">
    <property type="term" value="F:metal ion binding"/>
    <property type="evidence" value="ECO:0007669"/>
    <property type="project" value="UniProtKB-KW"/>
</dbReference>
<keyword evidence="7" id="KW-1185">Reference proteome</keyword>
<dbReference type="Proteomes" id="UP000188937">
    <property type="component" value="Chromosome"/>
</dbReference>
<keyword evidence="1" id="KW-0479">Metal-binding</keyword>
<dbReference type="PANTHER" id="PTHR42988">
    <property type="entry name" value="PHOSPHOHYDROLASE"/>
    <property type="match status" value="1"/>
</dbReference>
<dbReference type="STRING" id="435.A0U92_16885"/>
<evidence type="ECO:0000313" key="7">
    <source>
        <dbReference type="Proteomes" id="UP000188937"/>
    </source>
</evidence>
<keyword evidence="3" id="KW-0408">Iron</keyword>
<evidence type="ECO:0000313" key="6">
    <source>
        <dbReference type="EMBL" id="AQS86601.1"/>
    </source>
</evidence>
<proteinExistence type="inferred from homology"/>
<reference evidence="6 7" key="1">
    <citation type="submission" date="2016-03" db="EMBL/GenBank/DDBJ databases">
        <title>Acetic acid bacteria sequencing.</title>
        <authorList>
            <person name="Brandt J."/>
            <person name="Jakob F."/>
            <person name="Vogel R.F."/>
        </authorList>
    </citation>
    <scope>NUCLEOTIDE SEQUENCE [LARGE SCALE GENOMIC DNA]</scope>
    <source>
        <strain evidence="6 7">TMW2.1153</strain>
    </source>
</reference>
<dbReference type="SUPFAM" id="SSF56300">
    <property type="entry name" value="Metallo-dependent phosphatases"/>
    <property type="match status" value="1"/>
</dbReference>
<sequence>MHLPPAKPLSLKAFMGKRALSVLSWKRRRSRLHTLQTAQAVMDDIAAFAPDVIVDTGDLTNFGLPQEFEQAADWLDRMPAPTVVVPGNHDAMTARARKQALAAWAKWGASAAEDFPFVRRVGNIALIGVCSAVASPPFMAYGHVDVEQATRLRRILEETRDACRIVLIHHPVIPGLVPWRKSLLGWKHVVDALKEAGAELVLHGHSHCATIRFIPDTSIPLIGAPSASQMSEEPERAAGWNAFLIVTEANYWRIEMTRRRMTENGEFVSSGQITSLRPRVSVQNIPAASDVFENPAMPVYQHAVCG</sequence>